<keyword evidence="2" id="KW-1185">Reference proteome</keyword>
<gene>
    <name evidence="1" type="ORF">Ciccas_011677</name>
</gene>
<evidence type="ECO:0000313" key="2">
    <source>
        <dbReference type="Proteomes" id="UP001626550"/>
    </source>
</evidence>
<organism evidence="1 2">
    <name type="scientific">Cichlidogyrus casuarinus</name>
    <dbReference type="NCBI Taxonomy" id="1844966"/>
    <lineage>
        <taxon>Eukaryota</taxon>
        <taxon>Metazoa</taxon>
        <taxon>Spiralia</taxon>
        <taxon>Lophotrochozoa</taxon>
        <taxon>Platyhelminthes</taxon>
        <taxon>Monogenea</taxon>
        <taxon>Monopisthocotylea</taxon>
        <taxon>Dactylogyridea</taxon>
        <taxon>Ancyrocephalidae</taxon>
        <taxon>Cichlidogyrus</taxon>
    </lineage>
</organism>
<sequence>MADTLYLVELQRSCQQLLNRTCINLTQDIDHLVNLGPSPNTSHGAVYLLRMHFDHAKFTKVHAEFRDDNLLISVPRLGLREMHLKLAKKFHFLDGGAEALLIKMQTECPELCWSRKYTDELILIVPNQARKMGLVCHENDESLAKWFQHELGYCKPVITFREDSFTLVRRRFMELLQKAALFESLSLVDHEDLDLVASLNASQTPIMLNGDTTMAPCSQIQITIINGILTDITVGNTI</sequence>
<proteinExistence type="predicted"/>
<evidence type="ECO:0000313" key="1">
    <source>
        <dbReference type="EMBL" id="KAL3309771.1"/>
    </source>
</evidence>
<name>A0ABD2PVE7_9PLAT</name>
<protein>
    <submittedName>
        <fullName evidence="1">Uncharacterized protein</fullName>
    </submittedName>
</protein>
<dbReference type="EMBL" id="JBJKFK010003558">
    <property type="protein sequence ID" value="KAL3309771.1"/>
    <property type="molecule type" value="Genomic_DNA"/>
</dbReference>
<accession>A0ABD2PVE7</accession>
<dbReference type="Proteomes" id="UP001626550">
    <property type="component" value="Unassembled WGS sequence"/>
</dbReference>
<reference evidence="1 2" key="1">
    <citation type="submission" date="2024-11" db="EMBL/GenBank/DDBJ databases">
        <title>Adaptive evolution of stress response genes in parasites aligns with host niche diversity.</title>
        <authorList>
            <person name="Hahn C."/>
            <person name="Resl P."/>
        </authorList>
    </citation>
    <scope>NUCLEOTIDE SEQUENCE [LARGE SCALE GENOMIC DNA]</scope>
    <source>
        <strain evidence="1">EGGRZ-B1_66</strain>
        <tissue evidence="1">Body</tissue>
    </source>
</reference>
<dbReference type="AlphaFoldDB" id="A0ABD2PVE7"/>
<comment type="caution">
    <text evidence="1">The sequence shown here is derived from an EMBL/GenBank/DDBJ whole genome shotgun (WGS) entry which is preliminary data.</text>
</comment>